<feature type="transmembrane region" description="Helical" evidence="8">
    <location>
        <begin position="159"/>
        <end position="181"/>
    </location>
</feature>
<evidence type="ECO:0000256" key="4">
    <source>
        <dbReference type="ARBA" id="ARBA00022741"/>
    </source>
</evidence>
<evidence type="ECO:0000256" key="8">
    <source>
        <dbReference type="SAM" id="Phobius"/>
    </source>
</evidence>
<keyword evidence="11" id="KW-1185">Reference proteome</keyword>
<protein>
    <recommendedName>
        <fullName evidence="9">Pycsar effector protein domain-containing protein</fullName>
    </recommendedName>
</protein>
<keyword evidence="5 8" id="KW-1133">Transmembrane helix</keyword>
<comment type="subcellular location">
    <subcellularLocation>
        <location evidence="1">Cell membrane</location>
    </subcellularLocation>
</comment>
<gene>
    <name evidence="10" type="ORF">GCM10011515_22170</name>
</gene>
<evidence type="ECO:0000313" key="11">
    <source>
        <dbReference type="Proteomes" id="UP000619041"/>
    </source>
</evidence>
<proteinExistence type="predicted"/>
<dbReference type="RefSeq" id="WP_229658558.1">
    <property type="nucleotide sequence ID" value="NZ_BMKL01000001.1"/>
</dbReference>
<keyword evidence="3 8" id="KW-0812">Transmembrane</keyword>
<feature type="domain" description="Pycsar effector protein" evidence="9">
    <location>
        <begin position="27"/>
        <end position="176"/>
    </location>
</feature>
<evidence type="ECO:0000256" key="1">
    <source>
        <dbReference type="ARBA" id="ARBA00004236"/>
    </source>
</evidence>
<evidence type="ECO:0000256" key="7">
    <source>
        <dbReference type="ARBA" id="ARBA00023136"/>
    </source>
</evidence>
<dbReference type="Pfam" id="PF18967">
    <property type="entry name" value="PycTM"/>
    <property type="match status" value="1"/>
</dbReference>
<accession>A0ABQ1S9X3</accession>
<dbReference type="InterPro" id="IPR043760">
    <property type="entry name" value="PycTM_dom"/>
</dbReference>
<evidence type="ECO:0000259" key="9">
    <source>
        <dbReference type="Pfam" id="PF18967"/>
    </source>
</evidence>
<keyword evidence="6" id="KW-0051">Antiviral defense</keyword>
<dbReference type="Proteomes" id="UP000619041">
    <property type="component" value="Unassembled WGS sequence"/>
</dbReference>
<sequence length="182" mass="19935">MADNSGTGAEAMPPARPSAYSQHAIHLVRTTQQQTLQLSQMADQKASILMGASFLVFSIAVSRAFAGHLPISLAILACFAFLSSLCAVIAVLPSVSRSKGPQSPNRLFFGHFAGRDEAEWTADVLDQLKDDETVFRTMLHDIYQNGQVLQRKKYRFMGLAYRIFVAGLVVTLVSFAIELVLN</sequence>
<keyword evidence="7 8" id="KW-0472">Membrane</keyword>
<organism evidence="10 11">
    <name type="scientific">Tsuneonella deserti</name>
    <dbReference type="NCBI Taxonomy" id="2035528"/>
    <lineage>
        <taxon>Bacteria</taxon>
        <taxon>Pseudomonadati</taxon>
        <taxon>Pseudomonadota</taxon>
        <taxon>Alphaproteobacteria</taxon>
        <taxon>Sphingomonadales</taxon>
        <taxon>Erythrobacteraceae</taxon>
        <taxon>Tsuneonella</taxon>
    </lineage>
</organism>
<reference evidence="11" key="1">
    <citation type="journal article" date="2019" name="Int. J. Syst. Evol. Microbiol.">
        <title>The Global Catalogue of Microorganisms (GCM) 10K type strain sequencing project: providing services to taxonomists for standard genome sequencing and annotation.</title>
        <authorList>
            <consortium name="The Broad Institute Genomics Platform"/>
            <consortium name="The Broad Institute Genome Sequencing Center for Infectious Disease"/>
            <person name="Wu L."/>
            <person name="Ma J."/>
        </authorList>
    </citation>
    <scope>NUCLEOTIDE SEQUENCE [LARGE SCALE GENOMIC DNA]</scope>
    <source>
        <strain evidence="11">CGMCC 1.15959</strain>
    </source>
</reference>
<evidence type="ECO:0000256" key="3">
    <source>
        <dbReference type="ARBA" id="ARBA00022692"/>
    </source>
</evidence>
<evidence type="ECO:0000256" key="5">
    <source>
        <dbReference type="ARBA" id="ARBA00022989"/>
    </source>
</evidence>
<feature type="transmembrane region" description="Helical" evidence="8">
    <location>
        <begin position="71"/>
        <end position="92"/>
    </location>
</feature>
<name>A0ABQ1S9X3_9SPHN</name>
<keyword evidence="4" id="KW-0547">Nucleotide-binding</keyword>
<feature type="transmembrane region" description="Helical" evidence="8">
    <location>
        <begin position="46"/>
        <end position="65"/>
    </location>
</feature>
<keyword evidence="2" id="KW-1003">Cell membrane</keyword>
<dbReference type="EMBL" id="BMKL01000001">
    <property type="protein sequence ID" value="GGE02067.1"/>
    <property type="molecule type" value="Genomic_DNA"/>
</dbReference>
<evidence type="ECO:0000256" key="2">
    <source>
        <dbReference type="ARBA" id="ARBA00022475"/>
    </source>
</evidence>
<comment type="caution">
    <text evidence="10">The sequence shown here is derived from an EMBL/GenBank/DDBJ whole genome shotgun (WGS) entry which is preliminary data.</text>
</comment>
<evidence type="ECO:0000313" key="10">
    <source>
        <dbReference type="EMBL" id="GGE02067.1"/>
    </source>
</evidence>
<evidence type="ECO:0000256" key="6">
    <source>
        <dbReference type="ARBA" id="ARBA00023118"/>
    </source>
</evidence>